<dbReference type="Pfam" id="PF16257">
    <property type="entry name" value="UxaE"/>
    <property type="match status" value="1"/>
</dbReference>
<proteinExistence type="predicted"/>
<protein>
    <submittedName>
        <fullName evidence="1">Uncharacterized protein</fullName>
    </submittedName>
</protein>
<evidence type="ECO:0000313" key="1">
    <source>
        <dbReference type="EMBL" id="HHF08675.1"/>
    </source>
</evidence>
<dbReference type="AlphaFoldDB" id="A0A7C5I3F5"/>
<feature type="non-terminal residue" evidence="1">
    <location>
        <position position="200"/>
    </location>
</feature>
<gene>
    <name evidence="1" type="ORF">ENL26_02745</name>
</gene>
<accession>A0A7C5I3F5</accession>
<dbReference type="GO" id="GO:0016853">
    <property type="term" value="F:isomerase activity"/>
    <property type="evidence" value="ECO:0007669"/>
    <property type="project" value="InterPro"/>
</dbReference>
<name>A0A7C5I3F5_9BACT</name>
<dbReference type="Proteomes" id="UP000886129">
    <property type="component" value="Unassembled WGS sequence"/>
</dbReference>
<reference evidence="1" key="1">
    <citation type="journal article" date="2020" name="mSystems">
        <title>Genome- and Community-Level Interaction Insights into Carbon Utilization and Element Cycling Functions of Hydrothermarchaeota in Hydrothermal Sediment.</title>
        <authorList>
            <person name="Zhou Z."/>
            <person name="Liu Y."/>
            <person name="Xu W."/>
            <person name="Pan J."/>
            <person name="Luo Z.H."/>
            <person name="Li M."/>
        </authorList>
    </citation>
    <scope>NUCLEOTIDE SEQUENCE [LARGE SCALE GENOMIC DNA]</scope>
    <source>
        <strain evidence="1">HyVt-80</strain>
    </source>
</reference>
<comment type="caution">
    <text evidence="1">The sequence shown here is derived from an EMBL/GenBank/DDBJ whole genome shotgun (WGS) entry which is preliminary data.</text>
</comment>
<organism evidence="1">
    <name type="scientific">Kosmotoga arenicorallina</name>
    <dbReference type="NCBI Taxonomy" id="688066"/>
    <lineage>
        <taxon>Bacteria</taxon>
        <taxon>Thermotogati</taxon>
        <taxon>Thermotogota</taxon>
        <taxon>Thermotogae</taxon>
        <taxon>Kosmotogales</taxon>
        <taxon>Kosmotogaceae</taxon>
        <taxon>Kosmotoga</taxon>
    </lineage>
</organism>
<dbReference type="InterPro" id="IPR032586">
    <property type="entry name" value="UxaE"/>
</dbReference>
<dbReference type="EMBL" id="DRTH01000168">
    <property type="protein sequence ID" value="HHF08675.1"/>
    <property type="molecule type" value="Genomic_DNA"/>
</dbReference>
<sequence length="200" mass="22567">MKKDEVLEHFVRITNGKFSCYSESFRTISNGYFFIAKQNGVKNLIVIAKKGICNKFEGEKVGVIDIEKKDLDVLVCPRNHHNLVSLREFFPNLSPVTCNRVTSFGTGDRLGLATKAHANAFKGKEFFPVFAQQSVRELSRTKRTWRDVLDDASWGVFQSGFEGAFGADADHVKSEKDLEEAFNEGYTMFTIDPSDHVNDV</sequence>